<evidence type="ECO:0000313" key="2">
    <source>
        <dbReference type="EMBL" id="MCP1388290.1"/>
    </source>
</evidence>
<dbReference type="RefSeq" id="WP_253578672.1">
    <property type="nucleotide sequence ID" value="NZ_JAMFTQ010000012.1"/>
</dbReference>
<feature type="transmembrane region" description="Helical" evidence="1">
    <location>
        <begin position="142"/>
        <end position="163"/>
    </location>
</feature>
<feature type="transmembrane region" description="Helical" evidence="1">
    <location>
        <begin position="175"/>
        <end position="204"/>
    </location>
</feature>
<name>A0ABT1G2R4_9CORY</name>
<proteinExistence type="predicted"/>
<gene>
    <name evidence="2" type="ORF">M5J20_08845</name>
</gene>
<accession>A0ABT1G2R4</accession>
<sequence length="211" mass="22356">MKLFLSPFKPAIYLGGFVLLCLVTPLGRLKFGDGGLWTMASAAALCLFFAAGAANWPALNQLGASFNRWMNSAVLTALVAAVVLAPLTAASAVYHQAHSPYYLWYDPFIITNGEPMPWIDGNGEPYFIDGAALDASSIAATVLLHFVIFLTMALVGVAIGLAQGTRMQWLMIGSLFVGAFIGALVIAVTAAGPIVLAASAIVFARTRRFVR</sequence>
<evidence type="ECO:0000313" key="3">
    <source>
        <dbReference type="Proteomes" id="UP001204000"/>
    </source>
</evidence>
<keyword evidence="3" id="KW-1185">Reference proteome</keyword>
<feature type="transmembrane region" description="Helical" evidence="1">
    <location>
        <begin position="74"/>
        <end position="94"/>
    </location>
</feature>
<evidence type="ECO:0000256" key="1">
    <source>
        <dbReference type="SAM" id="Phobius"/>
    </source>
</evidence>
<reference evidence="2" key="1">
    <citation type="submission" date="2022-05" db="EMBL/GenBank/DDBJ databases">
        <title>Corynebacterium sp. TA-R-1 sp. nov., isolated from human feces.</title>
        <authorList>
            <person name="Shamsuzzaman M."/>
            <person name="Dahal R.H."/>
        </authorList>
    </citation>
    <scope>NUCLEOTIDE SEQUENCE</scope>
    <source>
        <strain evidence="2">TA-R-1</strain>
    </source>
</reference>
<organism evidence="2 3">
    <name type="scientific">Corynebacterium stercoris</name>
    <dbReference type="NCBI Taxonomy" id="2943490"/>
    <lineage>
        <taxon>Bacteria</taxon>
        <taxon>Bacillati</taxon>
        <taxon>Actinomycetota</taxon>
        <taxon>Actinomycetes</taxon>
        <taxon>Mycobacteriales</taxon>
        <taxon>Corynebacteriaceae</taxon>
        <taxon>Corynebacterium</taxon>
    </lineage>
</organism>
<protein>
    <submittedName>
        <fullName evidence="2">Uncharacterized protein</fullName>
    </submittedName>
</protein>
<comment type="caution">
    <text evidence="2">The sequence shown here is derived from an EMBL/GenBank/DDBJ whole genome shotgun (WGS) entry which is preliminary data.</text>
</comment>
<keyword evidence="1" id="KW-0812">Transmembrane</keyword>
<keyword evidence="1" id="KW-1133">Transmembrane helix</keyword>
<feature type="transmembrane region" description="Helical" evidence="1">
    <location>
        <begin position="36"/>
        <end position="54"/>
    </location>
</feature>
<dbReference type="Proteomes" id="UP001204000">
    <property type="component" value="Unassembled WGS sequence"/>
</dbReference>
<feature type="transmembrane region" description="Helical" evidence="1">
    <location>
        <begin position="12"/>
        <end position="29"/>
    </location>
</feature>
<dbReference type="EMBL" id="JAMFTQ010000012">
    <property type="protein sequence ID" value="MCP1388290.1"/>
    <property type="molecule type" value="Genomic_DNA"/>
</dbReference>
<keyword evidence="1" id="KW-0472">Membrane</keyword>